<gene>
    <name evidence="4" type="ORF">CEY00_Acc21938</name>
</gene>
<evidence type="ECO:0000256" key="1">
    <source>
        <dbReference type="ARBA" id="ARBA00009875"/>
    </source>
</evidence>
<dbReference type="Gene3D" id="6.20.370.70">
    <property type="match status" value="1"/>
</dbReference>
<comment type="caution">
    <text evidence="4">The sequence shown here is derived from an EMBL/GenBank/DDBJ whole genome shotgun (WGS) entry which is preliminary data.</text>
</comment>
<dbReference type="InterPro" id="IPR008195">
    <property type="entry name" value="Ribosomal_eL34"/>
</dbReference>
<dbReference type="STRING" id="1590841.A0A2R6PRX1"/>
<name>A0A2R6PRX1_ACTCC</name>
<dbReference type="PANTHER" id="PTHR10759">
    <property type="entry name" value="60S RIBOSOMAL PROTEIN L34"/>
    <property type="match status" value="1"/>
</dbReference>
<dbReference type="PRINTS" id="PR01250">
    <property type="entry name" value="RIBOSOMALL34"/>
</dbReference>
<dbReference type="GO" id="GO:0003735">
    <property type="term" value="F:structural constituent of ribosome"/>
    <property type="evidence" value="ECO:0007669"/>
    <property type="project" value="InterPro"/>
</dbReference>
<dbReference type="GO" id="GO:0006412">
    <property type="term" value="P:translation"/>
    <property type="evidence" value="ECO:0007669"/>
    <property type="project" value="InterPro"/>
</dbReference>
<accession>A0A2R6PRX1</accession>
<protein>
    <submittedName>
        <fullName evidence="4">60S ribosomal protein</fullName>
    </submittedName>
</protein>
<reference evidence="5" key="2">
    <citation type="journal article" date="2018" name="BMC Genomics">
        <title>A manually annotated Actinidia chinensis var. chinensis (kiwifruit) genome highlights the challenges associated with draft genomes and gene prediction in plants.</title>
        <authorList>
            <person name="Pilkington S.M."/>
            <person name="Crowhurst R."/>
            <person name="Hilario E."/>
            <person name="Nardozza S."/>
            <person name="Fraser L."/>
            <person name="Peng Y."/>
            <person name="Gunaseelan K."/>
            <person name="Simpson R."/>
            <person name="Tahir J."/>
            <person name="Deroles S.C."/>
            <person name="Templeton K."/>
            <person name="Luo Z."/>
            <person name="Davy M."/>
            <person name="Cheng C."/>
            <person name="McNeilage M."/>
            <person name="Scaglione D."/>
            <person name="Liu Y."/>
            <person name="Zhang Q."/>
            <person name="Datson P."/>
            <person name="De Silva N."/>
            <person name="Gardiner S.E."/>
            <person name="Bassett H."/>
            <person name="Chagne D."/>
            <person name="McCallum J."/>
            <person name="Dzierzon H."/>
            <person name="Deng C."/>
            <person name="Wang Y.Y."/>
            <person name="Barron L."/>
            <person name="Manako K."/>
            <person name="Bowen J."/>
            <person name="Foster T.M."/>
            <person name="Erridge Z.A."/>
            <person name="Tiffin H."/>
            <person name="Waite C.N."/>
            <person name="Davies K.M."/>
            <person name="Grierson E.P."/>
            <person name="Laing W.A."/>
            <person name="Kirk R."/>
            <person name="Chen X."/>
            <person name="Wood M."/>
            <person name="Montefiori M."/>
            <person name="Brummell D.A."/>
            <person name="Schwinn K.E."/>
            <person name="Catanach A."/>
            <person name="Fullerton C."/>
            <person name="Li D."/>
            <person name="Meiyalaghan S."/>
            <person name="Nieuwenhuizen N."/>
            <person name="Read N."/>
            <person name="Prakash R."/>
            <person name="Hunter D."/>
            <person name="Zhang H."/>
            <person name="McKenzie M."/>
            <person name="Knabel M."/>
            <person name="Harris A."/>
            <person name="Allan A.C."/>
            <person name="Gleave A."/>
            <person name="Chen A."/>
            <person name="Janssen B.J."/>
            <person name="Plunkett B."/>
            <person name="Ampomah-Dwamena C."/>
            <person name="Voogd C."/>
            <person name="Leif D."/>
            <person name="Lafferty D."/>
            <person name="Souleyre E.J.F."/>
            <person name="Varkonyi-Gasic E."/>
            <person name="Gambi F."/>
            <person name="Hanley J."/>
            <person name="Yao J.L."/>
            <person name="Cheung J."/>
            <person name="David K.M."/>
            <person name="Warren B."/>
            <person name="Marsh K."/>
            <person name="Snowden K.C."/>
            <person name="Lin-Wang K."/>
            <person name="Brian L."/>
            <person name="Martinez-Sanchez M."/>
            <person name="Wang M."/>
            <person name="Ileperuma N."/>
            <person name="Macnee N."/>
            <person name="Campin R."/>
            <person name="McAtee P."/>
            <person name="Drummond R.S.M."/>
            <person name="Espley R.V."/>
            <person name="Ireland H.S."/>
            <person name="Wu R."/>
            <person name="Atkinson R.G."/>
            <person name="Karunairetnam S."/>
            <person name="Bulley S."/>
            <person name="Chunkath S."/>
            <person name="Hanley Z."/>
            <person name="Storey R."/>
            <person name="Thrimawithana A.H."/>
            <person name="Thomson S."/>
            <person name="David C."/>
            <person name="Testolin R."/>
            <person name="Huang H."/>
            <person name="Hellens R.P."/>
            <person name="Schaffer R.J."/>
        </authorList>
    </citation>
    <scope>NUCLEOTIDE SEQUENCE [LARGE SCALE GENOMIC DNA]</scope>
    <source>
        <strain evidence="5">cv. Red5</strain>
    </source>
</reference>
<dbReference type="AlphaFoldDB" id="A0A2R6PRX1"/>
<evidence type="ECO:0000313" key="5">
    <source>
        <dbReference type="Proteomes" id="UP000241394"/>
    </source>
</evidence>
<dbReference type="Gramene" id="PSR95806">
    <property type="protein sequence ID" value="PSR95806"/>
    <property type="gene ID" value="CEY00_Acc21938"/>
</dbReference>
<proteinExistence type="inferred from homology"/>
<evidence type="ECO:0000256" key="2">
    <source>
        <dbReference type="ARBA" id="ARBA00022980"/>
    </source>
</evidence>
<keyword evidence="3" id="KW-0687">Ribonucleoprotein</keyword>
<dbReference type="GO" id="GO:1990904">
    <property type="term" value="C:ribonucleoprotein complex"/>
    <property type="evidence" value="ECO:0007669"/>
    <property type="project" value="UniProtKB-KW"/>
</dbReference>
<dbReference type="Pfam" id="PF01199">
    <property type="entry name" value="Ribosomal_L34e"/>
    <property type="match status" value="1"/>
</dbReference>
<dbReference type="EMBL" id="NKQK01000023">
    <property type="protein sequence ID" value="PSR95806.1"/>
    <property type="molecule type" value="Genomic_DNA"/>
</dbReference>
<sequence length="42" mass="4935">MVQRLTYRKRQCYSTKANHHRIVKTPGGKLLYQSTKKRTSAV</sequence>
<keyword evidence="5" id="KW-1185">Reference proteome</keyword>
<dbReference type="Proteomes" id="UP000241394">
    <property type="component" value="Chromosome LG23"/>
</dbReference>
<dbReference type="GO" id="GO:0005840">
    <property type="term" value="C:ribosome"/>
    <property type="evidence" value="ECO:0007669"/>
    <property type="project" value="UniProtKB-KW"/>
</dbReference>
<keyword evidence="2 4" id="KW-0689">Ribosomal protein</keyword>
<evidence type="ECO:0000313" key="4">
    <source>
        <dbReference type="EMBL" id="PSR95806.1"/>
    </source>
</evidence>
<organism evidence="4 5">
    <name type="scientific">Actinidia chinensis var. chinensis</name>
    <name type="common">Chinese soft-hair kiwi</name>
    <dbReference type="NCBI Taxonomy" id="1590841"/>
    <lineage>
        <taxon>Eukaryota</taxon>
        <taxon>Viridiplantae</taxon>
        <taxon>Streptophyta</taxon>
        <taxon>Embryophyta</taxon>
        <taxon>Tracheophyta</taxon>
        <taxon>Spermatophyta</taxon>
        <taxon>Magnoliopsida</taxon>
        <taxon>eudicotyledons</taxon>
        <taxon>Gunneridae</taxon>
        <taxon>Pentapetalae</taxon>
        <taxon>asterids</taxon>
        <taxon>Ericales</taxon>
        <taxon>Actinidiaceae</taxon>
        <taxon>Actinidia</taxon>
    </lineage>
</organism>
<evidence type="ECO:0000256" key="3">
    <source>
        <dbReference type="ARBA" id="ARBA00023274"/>
    </source>
</evidence>
<reference evidence="4 5" key="1">
    <citation type="submission" date="2017-07" db="EMBL/GenBank/DDBJ databases">
        <title>An improved, manually edited Actinidia chinensis var. chinensis (kiwifruit) genome highlights the challenges associated with draft genomes and gene prediction in plants.</title>
        <authorList>
            <person name="Pilkington S."/>
            <person name="Crowhurst R."/>
            <person name="Hilario E."/>
            <person name="Nardozza S."/>
            <person name="Fraser L."/>
            <person name="Peng Y."/>
            <person name="Gunaseelan K."/>
            <person name="Simpson R."/>
            <person name="Tahir J."/>
            <person name="Deroles S."/>
            <person name="Templeton K."/>
            <person name="Luo Z."/>
            <person name="Davy M."/>
            <person name="Cheng C."/>
            <person name="Mcneilage M."/>
            <person name="Scaglione D."/>
            <person name="Liu Y."/>
            <person name="Zhang Q."/>
            <person name="Datson P."/>
            <person name="De Silva N."/>
            <person name="Gardiner S."/>
            <person name="Bassett H."/>
            <person name="Chagne D."/>
            <person name="Mccallum J."/>
            <person name="Dzierzon H."/>
            <person name="Deng C."/>
            <person name="Wang Y.-Y."/>
            <person name="Barron N."/>
            <person name="Manako K."/>
            <person name="Bowen J."/>
            <person name="Foster T."/>
            <person name="Erridge Z."/>
            <person name="Tiffin H."/>
            <person name="Waite C."/>
            <person name="Davies K."/>
            <person name="Grierson E."/>
            <person name="Laing W."/>
            <person name="Kirk R."/>
            <person name="Chen X."/>
            <person name="Wood M."/>
            <person name="Montefiori M."/>
            <person name="Brummell D."/>
            <person name="Schwinn K."/>
            <person name="Catanach A."/>
            <person name="Fullerton C."/>
            <person name="Li D."/>
            <person name="Meiyalaghan S."/>
            <person name="Nieuwenhuizen N."/>
            <person name="Read N."/>
            <person name="Prakash R."/>
            <person name="Hunter D."/>
            <person name="Zhang H."/>
            <person name="Mckenzie M."/>
            <person name="Knabel M."/>
            <person name="Harris A."/>
            <person name="Allan A."/>
            <person name="Chen A."/>
            <person name="Janssen B."/>
            <person name="Plunkett B."/>
            <person name="Dwamena C."/>
            <person name="Voogd C."/>
            <person name="Leif D."/>
            <person name="Lafferty D."/>
            <person name="Souleyre E."/>
            <person name="Varkonyi-Gasic E."/>
            <person name="Gambi F."/>
            <person name="Hanley J."/>
            <person name="Yao J.-L."/>
            <person name="Cheung J."/>
            <person name="David K."/>
            <person name="Warren B."/>
            <person name="Marsh K."/>
            <person name="Snowden K."/>
            <person name="Lin-Wang K."/>
            <person name="Brian L."/>
            <person name="Martinez-Sanchez M."/>
            <person name="Wang M."/>
            <person name="Ileperuma N."/>
            <person name="Macnee N."/>
            <person name="Campin R."/>
            <person name="Mcatee P."/>
            <person name="Drummond R."/>
            <person name="Espley R."/>
            <person name="Ireland H."/>
            <person name="Wu R."/>
            <person name="Atkinson R."/>
            <person name="Karunairetnam S."/>
            <person name="Bulley S."/>
            <person name="Chunkath S."/>
            <person name="Hanley Z."/>
            <person name="Storey R."/>
            <person name="Thrimawithana A."/>
            <person name="Thomson S."/>
            <person name="David C."/>
            <person name="Testolin R."/>
        </authorList>
    </citation>
    <scope>NUCLEOTIDE SEQUENCE [LARGE SCALE GENOMIC DNA]</scope>
    <source>
        <strain evidence="5">cv. Red5</strain>
        <tissue evidence="4">Young leaf</tissue>
    </source>
</reference>
<dbReference type="OrthoDB" id="1648193at2759"/>
<comment type="similarity">
    <text evidence="1">Belongs to the eukaryotic ribosomal protein eL34 family.</text>
</comment>
<dbReference type="InParanoid" id="A0A2R6PRX1"/>